<keyword evidence="1" id="KW-0863">Zinc-finger</keyword>
<evidence type="ECO:0000313" key="5">
    <source>
        <dbReference type="Proteomes" id="UP000250235"/>
    </source>
</evidence>
<dbReference type="Proteomes" id="UP000250235">
    <property type="component" value="Unassembled WGS sequence"/>
</dbReference>
<dbReference type="GO" id="GO:0003676">
    <property type="term" value="F:nucleic acid binding"/>
    <property type="evidence" value="ECO:0007669"/>
    <property type="project" value="InterPro"/>
</dbReference>
<dbReference type="AlphaFoldDB" id="A0A2Z7B1Z0"/>
<dbReference type="Gene3D" id="4.10.60.10">
    <property type="entry name" value="Zinc finger, CCHC-type"/>
    <property type="match status" value="1"/>
</dbReference>
<proteinExistence type="predicted"/>
<protein>
    <recommendedName>
        <fullName evidence="3">CCHC-type domain-containing protein</fullName>
    </recommendedName>
</protein>
<dbReference type="InterPro" id="IPR001878">
    <property type="entry name" value="Znf_CCHC"/>
</dbReference>
<feature type="compositionally biased region" description="Low complexity" evidence="2">
    <location>
        <begin position="77"/>
        <end position="86"/>
    </location>
</feature>
<dbReference type="OrthoDB" id="1937173at2759"/>
<dbReference type="GO" id="GO:0008270">
    <property type="term" value="F:zinc ion binding"/>
    <property type="evidence" value="ECO:0007669"/>
    <property type="project" value="UniProtKB-KW"/>
</dbReference>
<evidence type="ECO:0000256" key="1">
    <source>
        <dbReference type="PROSITE-ProRule" id="PRU00047"/>
    </source>
</evidence>
<organism evidence="4 5">
    <name type="scientific">Dorcoceras hygrometricum</name>
    <dbReference type="NCBI Taxonomy" id="472368"/>
    <lineage>
        <taxon>Eukaryota</taxon>
        <taxon>Viridiplantae</taxon>
        <taxon>Streptophyta</taxon>
        <taxon>Embryophyta</taxon>
        <taxon>Tracheophyta</taxon>
        <taxon>Spermatophyta</taxon>
        <taxon>Magnoliopsida</taxon>
        <taxon>eudicotyledons</taxon>
        <taxon>Gunneridae</taxon>
        <taxon>Pentapetalae</taxon>
        <taxon>asterids</taxon>
        <taxon>lamiids</taxon>
        <taxon>Lamiales</taxon>
        <taxon>Gesneriaceae</taxon>
        <taxon>Didymocarpoideae</taxon>
        <taxon>Trichosporeae</taxon>
        <taxon>Loxocarpinae</taxon>
        <taxon>Dorcoceras</taxon>
    </lineage>
</organism>
<evidence type="ECO:0000313" key="4">
    <source>
        <dbReference type="EMBL" id="KZV27784.1"/>
    </source>
</evidence>
<feature type="region of interest" description="Disordered" evidence="2">
    <location>
        <begin position="31"/>
        <end position="89"/>
    </location>
</feature>
<reference evidence="4 5" key="1">
    <citation type="journal article" date="2015" name="Proc. Natl. Acad. Sci. U.S.A.">
        <title>The resurrection genome of Boea hygrometrica: A blueprint for survival of dehydration.</title>
        <authorList>
            <person name="Xiao L."/>
            <person name="Yang G."/>
            <person name="Zhang L."/>
            <person name="Yang X."/>
            <person name="Zhao S."/>
            <person name="Ji Z."/>
            <person name="Zhou Q."/>
            <person name="Hu M."/>
            <person name="Wang Y."/>
            <person name="Chen M."/>
            <person name="Xu Y."/>
            <person name="Jin H."/>
            <person name="Xiao X."/>
            <person name="Hu G."/>
            <person name="Bao F."/>
            <person name="Hu Y."/>
            <person name="Wan P."/>
            <person name="Li L."/>
            <person name="Deng X."/>
            <person name="Kuang T."/>
            <person name="Xiang C."/>
            <person name="Zhu J.K."/>
            <person name="Oliver M.J."/>
            <person name="He Y."/>
        </authorList>
    </citation>
    <scope>NUCLEOTIDE SEQUENCE [LARGE SCALE GENOMIC DNA]</scope>
    <source>
        <strain evidence="5">cv. XS01</strain>
    </source>
</reference>
<feature type="compositionally biased region" description="Low complexity" evidence="2">
    <location>
        <begin position="46"/>
        <end position="58"/>
    </location>
</feature>
<keyword evidence="5" id="KW-1185">Reference proteome</keyword>
<evidence type="ECO:0000256" key="2">
    <source>
        <dbReference type="SAM" id="MobiDB-lite"/>
    </source>
</evidence>
<gene>
    <name evidence="4" type="ORF">F511_39480</name>
</gene>
<name>A0A2Z7B1Z0_9LAMI</name>
<keyword evidence="1" id="KW-0862">Zinc</keyword>
<dbReference type="EMBL" id="KV010299">
    <property type="protein sequence ID" value="KZV27784.1"/>
    <property type="molecule type" value="Genomic_DNA"/>
</dbReference>
<accession>A0A2Z7B1Z0</accession>
<keyword evidence="1" id="KW-0479">Metal-binding</keyword>
<sequence length="186" mass="19951">MVLSGSPATYAEAVDRAVDIEESLLEAQAPVQPSVGRSFPPVQDVSQSFQSPQGSQQSNRQRFKPRGKQFKKRAHLSSSGSVSSGGSSSGGVFCGQCGGKHETSHCRGVRGLCHLCGQPGHFTRACPLMGGQSLVQSQQGSTGGSSQRNSLLFRPNDLDSNLVSLLGLEYLRDLSFRDRSKPRRML</sequence>
<feature type="compositionally biased region" description="Basic residues" evidence="2">
    <location>
        <begin position="61"/>
        <end position="75"/>
    </location>
</feature>
<feature type="domain" description="CCHC-type" evidence="3">
    <location>
        <begin position="113"/>
        <end position="127"/>
    </location>
</feature>
<evidence type="ECO:0000259" key="3">
    <source>
        <dbReference type="PROSITE" id="PS50158"/>
    </source>
</evidence>
<dbReference type="PROSITE" id="PS50158">
    <property type="entry name" value="ZF_CCHC"/>
    <property type="match status" value="1"/>
</dbReference>